<keyword evidence="8 11" id="KW-0012">Acyltransferase</keyword>
<dbReference type="UniPathway" id="UPA00557">
    <property type="reaction ID" value="UER00612"/>
</dbReference>
<sequence length="899" mass="99955">MKPTSYEPNPALAWVYHRFFEHIGVDEAWAGRVREAESRGTVIYVLRNLSFVDFLALDYLTKRLHLPQVRFANDLGLWVLEPMGRGWLSALRSRTETDDIAHLRATLDGGHSAALFLKRPPSLLEPPPIARQRGGPALALPSRGKTEGDAYLRTVIEAQRQRETPILLVPQVFVWTRHADATKHNAVDALFGPREWPGKIRTVMQFLANWRHVTLRAGEPVDVRAFLEQELRENGGKSPGDDVLVRRLSYTLLRRLERERRGVLGPAKKPADRLRDQVVRSPRLQKIIRDMAGEGEAERRVLGFRALSMLREMEAQVDPNALRALDAACDQTIDRMYSGFEFDTEGLARVREAAKDGTLVLLPSHKSHIDYIILTRLFFRSNLPVPLVAAGDNLSFFPLGPILRRAGAYFIRRSFKGDRLYGAVVDAYMRRLLKDGWPLEFFLEGGRSRTGKLLPPKLGLLSIVVDAALGAKEGGSTRKVYFVPISIGYERVVEERAYVRELTGGEKQKEDVGGLLRAAESALGRYGRLNVQFGELLTLEGVLDEIDREASPSSKGGSGKPLTPARRRAMVTRLAYRVMNEINRVTAVTPGALVATALLTHGKRGIGHAELVAVCERIVRVLSGFDARFTPSLVENPKNPVVRRTAIREACELFLKAGHIEVHTPGDPVGEGRKGFPGPDAFYVVPDVARLSLDIAKNLVVHFFVSRAMIAIPLTARAAAEHTANGGAMDRALLAERAQALSKLFKYEFQFRADATFETIFTETLDAMEADGEILRDEAGNVRLGRSSEGRERVILHARVVRSFVEGYMIAARSLTALLKGPLSPKDLAKRAMNVGERMFLAGEIEAREAVSRPVVENAFLAFVDQGYLGRTDGKYILPESYATAETVRTIEARVSSYL</sequence>
<evidence type="ECO:0000256" key="2">
    <source>
        <dbReference type="ARBA" id="ARBA00004765"/>
    </source>
</evidence>
<comment type="similarity">
    <text evidence="3">Belongs to the GPAT/DAPAT family.</text>
</comment>
<dbReference type="CDD" id="cd07993">
    <property type="entry name" value="LPLAT_DHAPAT-like"/>
    <property type="match status" value="1"/>
</dbReference>
<dbReference type="GO" id="GO:0012505">
    <property type="term" value="C:endomembrane system"/>
    <property type="evidence" value="ECO:0007669"/>
    <property type="project" value="UniProtKB-SubCell"/>
</dbReference>
<feature type="domain" description="Phospholipid/glycerol acyltransferase" evidence="10">
    <location>
        <begin position="359"/>
        <end position="490"/>
    </location>
</feature>
<evidence type="ECO:0000256" key="8">
    <source>
        <dbReference type="ARBA" id="ARBA00023315"/>
    </source>
</evidence>
<dbReference type="Pfam" id="PF19277">
    <property type="entry name" value="GPAT_C"/>
    <property type="match status" value="1"/>
</dbReference>
<evidence type="ECO:0000256" key="9">
    <source>
        <dbReference type="ARBA" id="ARBA00048427"/>
    </source>
</evidence>
<accession>A0A0K1QAM3</accession>
<gene>
    <name evidence="11" type="ORF">AKJ09_09446</name>
</gene>
<dbReference type="RefSeq" id="WP_146653651.1">
    <property type="nucleotide sequence ID" value="NZ_CP012333.1"/>
</dbReference>
<reference evidence="11 12" key="1">
    <citation type="submission" date="2015-08" db="EMBL/GenBank/DDBJ databases">
        <authorList>
            <person name="Babu N.S."/>
            <person name="Beckwith C.J."/>
            <person name="Beseler K.G."/>
            <person name="Brison A."/>
            <person name="Carone J.V."/>
            <person name="Caskin T.P."/>
            <person name="Diamond M."/>
            <person name="Durham M.E."/>
            <person name="Foxe J.M."/>
            <person name="Go M."/>
            <person name="Henderson B.A."/>
            <person name="Jones I.B."/>
            <person name="McGettigan J.A."/>
            <person name="Micheletti S.J."/>
            <person name="Nasrallah M.E."/>
            <person name="Ortiz D."/>
            <person name="Piller C.R."/>
            <person name="Privatt S.R."/>
            <person name="Schneider S.L."/>
            <person name="Sharp S."/>
            <person name="Smith T.C."/>
            <person name="Stanton J.D."/>
            <person name="Ullery H.E."/>
            <person name="Wilson R.J."/>
            <person name="Serrano M.G."/>
            <person name="Buck G."/>
            <person name="Lee V."/>
            <person name="Wang Y."/>
            <person name="Carvalho R."/>
            <person name="Voegtly L."/>
            <person name="Shi R."/>
            <person name="Duckworth R."/>
            <person name="Johnson A."/>
            <person name="Loviza R."/>
            <person name="Walstead R."/>
            <person name="Shah Z."/>
            <person name="Kiflezghi M."/>
            <person name="Wade K."/>
            <person name="Ball S.L."/>
            <person name="Bradley K.W."/>
            <person name="Asai D.J."/>
            <person name="Bowman C.A."/>
            <person name="Russell D.A."/>
            <person name="Pope W.H."/>
            <person name="Jacobs-Sera D."/>
            <person name="Hendrix R.W."/>
            <person name="Hatfull G.F."/>
        </authorList>
    </citation>
    <scope>NUCLEOTIDE SEQUENCE [LARGE SCALE GENOMIC DNA]</scope>
    <source>
        <strain evidence="11 12">DSM 27648</strain>
    </source>
</reference>
<name>A0A0K1QAM3_9BACT</name>
<organism evidence="11 12">
    <name type="scientific">Labilithrix luteola</name>
    <dbReference type="NCBI Taxonomy" id="1391654"/>
    <lineage>
        <taxon>Bacteria</taxon>
        <taxon>Pseudomonadati</taxon>
        <taxon>Myxococcota</taxon>
        <taxon>Polyangia</taxon>
        <taxon>Polyangiales</taxon>
        <taxon>Labilitrichaceae</taxon>
        <taxon>Labilithrix</taxon>
    </lineage>
</organism>
<comment type="pathway">
    <text evidence="2">Phospholipid metabolism; CDP-diacylglycerol biosynthesis; CDP-diacylglycerol from sn-glycerol 3-phosphate: step 1/3.</text>
</comment>
<dbReference type="PANTHER" id="PTHR12563">
    <property type="entry name" value="GLYCEROL-3-PHOSPHATE ACYLTRANSFERASE"/>
    <property type="match status" value="1"/>
</dbReference>
<dbReference type="EC" id="2.3.1.15" evidence="4"/>
<keyword evidence="12" id="KW-1185">Reference proteome</keyword>
<comment type="catalytic activity">
    <reaction evidence="9">
        <text>sn-glycerol 3-phosphate + an acyl-CoA = a 1-acyl-sn-glycero-3-phosphate + CoA</text>
        <dbReference type="Rhea" id="RHEA:15325"/>
        <dbReference type="ChEBI" id="CHEBI:57287"/>
        <dbReference type="ChEBI" id="CHEBI:57597"/>
        <dbReference type="ChEBI" id="CHEBI:57970"/>
        <dbReference type="ChEBI" id="CHEBI:58342"/>
        <dbReference type="EC" id="2.3.1.15"/>
    </reaction>
</comment>
<evidence type="ECO:0000256" key="1">
    <source>
        <dbReference type="ARBA" id="ARBA00004184"/>
    </source>
</evidence>
<dbReference type="STRING" id="1391654.AKJ09_09446"/>
<dbReference type="PATRIC" id="fig|1391654.3.peg.9572"/>
<dbReference type="OrthoDB" id="335193at2"/>
<dbReference type="GO" id="GO:0004366">
    <property type="term" value="F:glycerol-3-phosphate O-acyltransferase activity"/>
    <property type="evidence" value="ECO:0007669"/>
    <property type="project" value="UniProtKB-EC"/>
</dbReference>
<dbReference type="Proteomes" id="UP000064967">
    <property type="component" value="Chromosome"/>
</dbReference>
<dbReference type="SMART" id="SM00563">
    <property type="entry name" value="PlsC"/>
    <property type="match status" value="1"/>
</dbReference>
<dbReference type="InterPro" id="IPR045520">
    <property type="entry name" value="GPAT/DHAPAT_C"/>
</dbReference>
<evidence type="ECO:0000313" key="12">
    <source>
        <dbReference type="Proteomes" id="UP000064967"/>
    </source>
</evidence>
<dbReference type="KEGG" id="llu:AKJ09_09446"/>
<comment type="subcellular location">
    <subcellularLocation>
        <location evidence="1">Endomembrane system</location>
        <topology evidence="1">Peripheral membrane protein</topology>
    </subcellularLocation>
</comment>
<evidence type="ECO:0000256" key="6">
    <source>
        <dbReference type="ARBA" id="ARBA00022679"/>
    </source>
</evidence>
<protein>
    <recommendedName>
        <fullName evidence="5">Glycerol-3-phosphate acyltransferase</fullName>
        <ecNumber evidence="4">2.3.1.15</ecNumber>
    </recommendedName>
</protein>
<keyword evidence="7" id="KW-0472">Membrane</keyword>
<dbReference type="SUPFAM" id="SSF69593">
    <property type="entry name" value="Glycerol-3-phosphate (1)-acyltransferase"/>
    <property type="match status" value="1"/>
</dbReference>
<proteinExistence type="inferred from homology"/>
<dbReference type="InterPro" id="IPR022284">
    <property type="entry name" value="GPAT/DHAPAT"/>
</dbReference>
<dbReference type="AlphaFoldDB" id="A0A0K1QAM3"/>
<evidence type="ECO:0000256" key="7">
    <source>
        <dbReference type="ARBA" id="ARBA00023136"/>
    </source>
</evidence>
<evidence type="ECO:0000313" key="11">
    <source>
        <dbReference type="EMBL" id="AKV02783.1"/>
    </source>
</evidence>
<keyword evidence="6 11" id="KW-0808">Transferase</keyword>
<dbReference type="PANTHER" id="PTHR12563:SF17">
    <property type="entry name" value="DIHYDROXYACETONE PHOSPHATE ACYLTRANSFERASE"/>
    <property type="match status" value="1"/>
</dbReference>
<dbReference type="InterPro" id="IPR002123">
    <property type="entry name" value="Plipid/glycerol_acylTrfase"/>
</dbReference>
<dbReference type="Pfam" id="PF01553">
    <property type="entry name" value="Acyltransferase"/>
    <property type="match status" value="1"/>
</dbReference>
<dbReference type="InterPro" id="IPR041728">
    <property type="entry name" value="GPAT/DHAPAT_LPLAT"/>
</dbReference>
<evidence type="ECO:0000256" key="5">
    <source>
        <dbReference type="ARBA" id="ARBA00013432"/>
    </source>
</evidence>
<dbReference type="GO" id="GO:0016024">
    <property type="term" value="P:CDP-diacylglycerol biosynthetic process"/>
    <property type="evidence" value="ECO:0007669"/>
    <property type="project" value="UniProtKB-UniPathway"/>
</dbReference>
<evidence type="ECO:0000256" key="3">
    <source>
        <dbReference type="ARBA" id="ARBA00007937"/>
    </source>
</evidence>
<evidence type="ECO:0000259" key="10">
    <source>
        <dbReference type="SMART" id="SM00563"/>
    </source>
</evidence>
<dbReference type="EMBL" id="CP012333">
    <property type="protein sequence ID" value="AKV02783.1"/>
    <property type="molecule type" value="Genomic_DNA"/>
</dbReference>
<evidence type="ECO:0000256" key="4">
    <source>
        <dbReference type="ARBA" id="ARBA00013113"/>
    </source>
</evidence>